<dbReference type="RefSeq" id="XP_008720898.1">
    <property type="nucleotide sequence ID" value="XM_008722676.1"/>
</dbReference>
<organism evidence="2 3">
    <name type="scientific">Cyphellophora europaea (strain CBS 101466)</name>
    <name type="common">Phialophora europaea</name>
    <dbReference type="NCBI Taxonomy" id="1220924"/>
    <lineage>
        <taxon>Eukaryota</taxon>
        <taxon>Fungi</taxon>
        <taxon>Dikarya</taxon>
        <taxon>Ascomycota</taxon>
        <taxon>Pezizomycotina</taxon>
        <taxon>Eurotiomycetes</taxon>
        <taxon>Chaetothyriomycetidae</taxon>
        <taxon>Chaetothyriales</taxon>
        <taxon>Cyphellophoraceae</taxon>
        <taxon>Cyphellophora</taxon>
    </lineage>
</organism>
<accession>W2RLK6</accession>
<dbReference type="EMBL" id="KB822724">
    <property type="protein sequence ID" value="ETN37366.1"/>
    <property type="molecule type" value="Genomic_DNA"/>
</dbReference>
<evidence type="ECO:0000313" key="2">
    <source>
        <dbReference type="EMBL" id="ETN37366.1"/>
    </source>
</evidence>
<name>W2RLK6_CYPE1</name>
<proteinExistence type="predicted"/>
<sequence length="596" mass="64602">MPSPQPPARGLRKEEIKKGYVLWLPIEARSLDKVAYDRSGLHIEACDHPVLVIDTLDPSHDLVWVLIMTSKYSSYHKRFPIPPHEWASGTIGIEKVYEVSLAMLRPERNEPGPGDYQFDGRAMEGVIEAASSALKSMAATSHALKICPRCPLLSCEKQTTPATDSKRITDHQDYGIKSATDGESLISTAASVSASTASSSAKLTDATMSQPKSAPSEALFSTITKLSEPATVANSHVTSSSLRKAPEVIAISENLTGAEKSLNSIASHSAGTTPKVVSINPQPRSSRDNMMDAKSALAALKAGARRFETKRSFMARTTGLPNHIKPGAILWNCPGLYKANDQPLLHRQDVKDRPCVVLFPSETTTLVYILIMTTFASKPLNEVQGISEAEKLNYLPVAKNGHAPSTDVLALHIAQGKMLPGNRTSYVNTNRIEAVPAHWLKVMNEGMRYLTAASHDVVVRITERVCARNAAVASLERCDVARPDCGKKEPQSKQQILAQTPSTPTSSDLRSQPSTSAWTTSVPAQVQVSATYNLATKLPAQTPSTPSRSAVTQSFVAQAAGSNKLNIESDEEVVFKGRNEIENNPRFCLCNRQQGM</sequence>
<protein>
    <submittedName>
        <fullName evidence="2">Uncharacterized protein</fullName>
    </submittedName>
</protein>
<dbReference type="InParanoid" id="W2RLK6"/>
<dbReference type="Proteomes" id="UP000030752">
    <property type="component" value="Unassembled WGS sequence"/>
</dbReference>
<dbReference type="GeneID" id="19975696"/>
<dbReference type="PANTHER" id="PTHR37048">
    <property type="entry name" value="QUESTIONABLE PROTEIN"/>
    <property type="match status" value="1"/>
</dbReference>
<reference evidence="2 3" key="1">
    <citation type="submission" date="2013-03" db="EMBL/GenBank/DDBJ databases">
        <title>The Genome Sequence of Phialophora europaea CBS 101466.</title>
        <authorList>
            <consortium name="The Broad Institute Genomics Platform"/>
            <person name="Cuomo C."/>
            <person name="de Hoog S."/>
            <person name="Gorbushina A."/>
            <person name="Walker B."/>
            <person name="Young S.K."/>
            <person name="Zeng Q."/>
            <person name="Gargeya S."/>
            <person name="Fitzgerald M."/>
            <person name="Haas B."/>
            <person name="Abouelleil A."/>
            <person name="Allen A.W."/>
            <person name="Alvarado L."/>
            <person name="Arachchi H.M."/>
            <person name="Berlin A.M."/>
            <person name="Chapman S.B."/>
            <person name="Gainer-Dewar J."/>
            <person name="Goldberg J."/>
            <person name="Griggs A."/>
            <person name="Gujja S."/>
            <person name="Hansen M."/>
            <person name="Howarth C."/>
            <person name="Imamovic A."/>
            <person name="Ireland A."/>
            <person name="Larimer J."/>
            <person name="McCowan C."/>
            <person name="Murphy C."/>
            <person name="Pearson M."/>
            <person name="Poon T.W."/>
            <person name="Priest M."/>
            <person name="Roberts A."/>
            <person name="Saif S."/>
            <person name="Shea T."/>
            <person name="Sisk P."/>
            <person name="Sykes S."/>
            <person name="Wortman J."/>
            <person name="Nusbaum C."/>
            <person name="Birren B."/>
        </authorList>
    </citation>
    <scope>NUCLEOTIDE SEQUENCE [LARGE SCALE GENOMIC DNA]</scope>
    <source>
        <strain evidence="2 3">CBS 101466</strain>
    </source>
</reference>
<dbReference type="HOGENOM" id="CLU_457831_0_0_1"/>
<feature type="compositionally biased region" description="Polar residues" evidence="1">
    <location>
        <begin position="492"/>
        <end position="520"/>
    </location>
</feature>
<dbReference type="PANTHER" id="PTHR37048:SF2">
    <property type="entry name" value="QUESTIONABLE PROTEIN"/>
    <property type="match status" value="1"/>
</dbReference>
<dbReference type="VEuPathDB" id="FungiDB:HMPREF1541_08357"/>
<dbReference type="AlphaFoldDB" id="W2RLK6"/>
<feature type="region of interest" description="Disordered" evidence="1">
    <location>
        <begin position="483"/>
        <end position="520"/>
    </location>
</feature>
<evidence type="ECO:0000256" key="1">
    <source>
        <dbReference type="SAM" id="MobiDB-lite"/>
    </source>
</evidence>
<gene>
    <name evidence="2" type="ORF">HMPREF1541_08357</name>
</gene>
<evidence type="ECO:0000313" key="3">
    <source>
        <dbReference type="Proteomes" id="UP000030752"/>
    </source>
</evidence>
<keyword evidence="3" id="KW-1185">Reference proteome</keyword>